<dbReference type="GO" id="GO:0000422">
    <property type="term" value="P:autophagy of mitochondrion"/>
    <property type="evidence" value="ECO:0007669"/>
    <property type="project" value="TreeGrafter"/>
</dbReference>
<dbReference type="CDD" id="cd17060">
    <property type="entry name" value="Ubl_RB1CC1"/>
    <property type="match status" value="1"/>
</dbReference>
<keyword evidence="5" id="KW-0813">Transport</keyword>
<feature type="domain" description="Autophagy protein ATG17-like" evidence="21">
    <location>
        <begin position="118"/>
        <end position="482"/>
    </location>
</feature>
<keyword evidence="7" id="KW-0597">Phosphoprotein</keyword>
<reference evidence="23" key="2">
    <citation type="submission" date="2022-10" db="EMBL/GenBank/DDBJ databases">
        <authorList>
            <consortium name="ENA_rothamsted_submissions"/>
            <consortium name="culmorum"/>
            <person name="King R."/>
        </authorList>
    </citation>
    <scope>NUCLEOTIDE SEQUENCE</scope>
</reference>
<dbReference type="Pfam" id="PF04108">
    <property type="entry name" value="ATG17_like"/>
    <property type="match status" value="1"/>
</dbReference>
<comment type="function">
    <text evidence="16">Involved in autophagy. Regulates early events but also late events of autophagosome formation through direct interaction with Atg16L1. Required for the formation of the autophagosome-like double-membrane structure that surrounds the Salmonella-containing vacuole (SCV) during S.typhimurium infection and subsequent xenophagy. Involved in repair of DNA damage caused by ionizing radiation, which subsequently improves cell survival by decreasing apoptosis. Inhibits PTK2/FAK1 and PTK2B/PYK2 kinase activity, affecting their downstream signaling pathways. Plays a role as a modulator of TGF-beta-signaling by restricting substrate specificity of RNF111. Functions as a DNA-binding transcription factor. Is a potent regulator of the RB1 pathway through induction of RB1 expression. Plays a crucial role in muscular differentiation. Plays an indispensable role in fetal hematopoiesis and in the regulation of neuronal homeostasis.</text>
</comment>
<dbReference type="Pfam" id="PF10377">
    <property type="entry name" value="ATG11"/>
    <property type="match status" value="1"/>
</dbReference>
<evidence type="ECO:0000256" key="13">
    <source>
        <dbReference type="ARBA" id="ARBA00023228"/>
    </source>
</evidence>
<feature type="compositionally biased region" description="Basic and acidic residues" evidence="20">
    <location>
        <begin position="216"/>
        <end position="225"/>
    </location>
</feature>
<proteinExistence type="predicted"/>
<feature type="region of interest" description="Disordered" evidence="20">
    <location>
        <begin position="595"/>
        <end position="689"/>
    </location>
</feature>
<evidence type="ECO:0000256" key="15">
    <source>
        <dbReference type="ARBA" id="ARBA00023306"/>
    </source>
</evidence>
<keyword evidence="8" id="KW-0653">Protein transport</keyword>
<evidence type="ECO:0000256" key="6">
    <source>
        <dbReference type="ARBA" id="ARBA00022490"/>
    </source>
</evidence>
<dbReference type="GO" id="GO:0005634">
    <property type="term" value="C:nucleus"/>
    <property type="evidence" value="ECO:0007669"/>
    <property type="project" value="UniProtKB-SubCell"/>
</dbReference>
<dbReference type="PANTHER" id="PTHR13222:SF1">
    <property type="entry name" value="RB1-INDUCIBLE COILED-COIL PROTEIN 1"/>
    <property type="match status" value="1"/>
</dbReference>
<keyword evidence="10" id="KW-0805">Transcription regulation</keyword>
<evidence type="ECO:0000256" key="17">
    <source>
        <dbReference type="ARBA" id="ARBA00069790"/>
    </source>
</evidence>
<evidence type="ECO:0000256" key="10">
    <source>
        <dbReference type="ARBA" id="ARBA00023015"/>
    </source>
</evidence>
<keyword evidence="12" id="KW-0804">Transcription</keyword>
<evidence type="ECO:0000256" key="1">
    <source>
        <dbReference type="ARBA" id="ARBA00004123"/>
    </source>
</evidence>
<dbReference type="Proteomes" id="UP001153737">
    <property type="component" value="Chromosome 9"/>
</dbReference>
<evidence type="ECO:0000259" key="22">
    <source>
        <dbReference type="Pfam" id="PF10377"/>
    </source>
</evidence>
<keyword evidence="15" id="KW-0131">Cell cycle</keyword>
<keyword evidence="11 19" id="KW-0175">Coiled coil</keyword>
<dbReference type="GO" id="GO:0060090">
    <property type="term" value="F:molecular adaptor activity"/>
    <property type="evidence" value="ECO:0007669"/>
    <property type="project" value="TreeGrafter"/>
</dbReference>
<evidence type="ECO:0000256" key="11">
    <source>
        <dbReference type="ARBA" id="ARBA00023054"/>
    </source>
</evidence>
<feature type="coiled-coil region" evidence="19">
    <location>
        <begin position="1096"/>
        <end position="1123"/>
    </location>
</feature>
<keyword evidence="14" id="KW-0539">Nucleus</keyword>
<evidence type="ECO:0000256" key="16">
    <source>
        <dbReference type="ARBA" id="ARBA00053494"/>
    </source>
</evidence>
<dbReference type="Gene3D" id="3.10.20.90">
    <property type="entry name" value="Phosphatidylinositol 3-kinase Catalytic Subunit, Chain A, domain 1"/>
    <property type="match status" value="1"/>
</dbReference>
<keyword evidence="24" id="KW-1185">Reference proteome</keyword>
<evidence type="ECO:0000256" key="5">
    <source>
        <dbReference type="ARBA" id="ARBA00022448"/>
    </source>
</evidence>
<dbReference type="GO" id="GO:0015031">
    <property type="term" value="P:protein transport"/>
    <property type="evidence" value="ECO:0007669"/>
    <property type="project" value="UniProtKB-KW"/>
</dbReference>
<dbReference type="GO" id="GO:0034045">
    <property type="term" value="C:phagophore assembly site membrane"/>
    <property type="evidence" value="ECO:0007669"/>
    <property type="project" value="TreeGrafter"/>
</dbReference>
<keyword evidence="13" id="KW-0458">Lysosome</keyword>
<sequence>MLHVFHVDSGRMMTFDMSLALESVDNLKHFVQEEFKIAAEKQVLLISGGECLDPNKRVCSYSAGTDTNPIFLFSKSIIESPTPPLPGAEHGSDSDIDLRVKEHCDMPVTFTTVSKRAQLAQQLHELARKQLSSCEGLVHDQHLQQQGWSAVVANLEDITVEFRKRSEIFERSFNEYMEERGSYLVFLKHFNNDLEILQRIPVLSALLDTEINTSKTSEDHQQKKEEEEEEQESTASRAKDITLYEWISAADNKSTMDQLYEHCARGLEQFDARAFESLTEDIGEMLRGADNPQMKEVKGLGERLSGLETLMREAKRFVQQQAELAQSFAKHQSRASNTKDSSVLPDLCATHKKQLQMMANNHQQLCDIKRRCTKAKEELSVNLYHRLRWVMYIEDHILEIDQKLVIYHENLKRLRRHLEVLQQIHLAPATYLCAVAEVVRRRAFSQTFLLWASELACHLLTIHNDEVARRRQFQSQFDGHFLTSLFPGMDDLPPSFATQAPPTFDSALPRIAEADVERLKHELPDLADNLNVPDSSAIENFFLIKSMVRKEEEEEEGPVVEEGGEKGVAGDSDRSKDAVVGGGEVVFPVTAHGLPHLKDLDRGCESETDTEEFEKVGQSPLELHFDNKNMPQSPRSRPTQDASTSTEVGEKPSAPPKKPPRTFQKPPNAQPPPTSCDDHCRTMSVSSNTESFTNLKNASLESIDEGSVFDSHHHRCLSKSVSPQSPPLGPPHCPCSPSFLGHQQQQQQLQHAGDFSSEEFFIDESMPSSLSIEAGGGGGGGHNQREFSKQLDTANTVVALLQDNLQISKSEHDRLKTLLTKLHQLAKEATVQLRSELTDLRRQVLSNRSLLGQQCESLGSSWENVIVERDHKEKEALEVLMRSHEVAVEELKREREEKNRQIELLLSEKSLLEGEILRSCQGLNELKEAGEQASRAVEELRRQLQEKDGEREKAVKEASDRLTREHKAELESIRSRFKLMNMDRSPSETNLDRSGDFNSLPGHAALLLQMQDNFELDKERAVSEALVREREKWEKLLEIRAREADLELREVARRVSEEKDLQIDVLRERERNLNLECVKYRSTIQQLAESGAESGDSELARRVDVLEKRRQELEEEMVRLRGVAEGKANTPPTARKDVMSRSDIAPLRPSKISVDSCKPDDLVVVMWDPDYENFKVLQENRHLYFLHSDYVAGLGLEVKEGRPNKLHVIGEVVDKEYCSARKSENRYKVPVNTKFFRVKVKPPPTKDVTQSVYLPRPPGAREEAWRMTRSQSAVAATPLATPTVAAHPALAPPTVSAHPVILERDETDGAGILMEEEEEKHFAEDSGIVDNVFVDSVNVEKVVSAGSSRNESESSDR</sequence>
<dbReference type="GO" id="GO:0000045">
    <property type="term" value="P:autophagosome assembly"/>
    <property type="evidence" value="ECO:0007669"/>
    <property type="project" value="InterPro"/>
</dbReference>
<keyword evidence="9" id="KW-0072">Autophagy</keyword>
<gene>
    <name evidence="23" type="ORF">PHAECO_LOCUS12730</name>
</gene>
<evidence type="ECO:0000256" key="7">
    <source>
        <dbReference type="ARBA" id="ARBA00022553"/>
    </source>
</evidence>
<evidence type="ECO:0000256" key="19">
    <source>
        <dbReference type="SAM" id="Coils"/>
    </source>
</evidence>
<dbReference type="OrthoDB" id="261960at2759"/>
<dbReference type="GO" id="GO:0005764">
    <property type="term" value="C:lysosome"/>
    <property type="evidence" value="ECO:0007669"/>
    <property type="project" value="UniProtKB-SubCell"/>
</dbReference>
<dbReference type="PANTHER" id="PTHR13222">
    <property type="entry name" value="RB1-INDUCIBLE COILED-COIL"/>
    <property type="match status" value="1"/>
</dbReference>
<evidence type="ECO:0000256" key="8">
    <source>
        <dbReference type="ARBA" id="ARBA00022927"/>
    </source>
</evidence>
<keyword evidence="6" id="KW-0963">Cytoplasm</keyword>
<dbReference type="GO" id="GO:0005829">
    <property type="term" value="C:cytosol"/>
    <property type="evidence" value="ECO:0007669"/>
    <property type="project" value="UniProtKB-SubCell"/>
</dbReference>
<evidence type="ECO:0000256" key="2">
    <source>
        <dbReference type="ARBA" id="ARBA00004329"/>
    </source>
</evidence>
<evidence type="ECO:0000313" key="23">
    <source>
        <dbReference type="EMBL" id="CAH1183184.1"/>
    </source>
</evidence>
<dbReference type="GO" id="GO:0034517">
    <property type="term" value="P:ribophagy"/>
    <property type="evidence" value="ECO:0007669"/>
    <property type="project" value="TreeGrafter"/>
</dbReference>
<feature type="compositionally biased region" description="Polar residues" evidence="20">
    <location>
        <begin position="629"/>
        <end position="647"/>
    </location>
</feature>
<accession>A0A9P0GX09</accession>
<dbReference type="GO" id="GO:0061709">
    <property type="term" value="P:reticulophagy"/>
    <property type="evidence" value="ECO:0007669"/>
    <property type="project" value="TreeGrafter"/>
</dbReference>
<evidence type="ECO:0000256" key="4">
    <source>
        <dbReference type="ARBA" id="ARBA00004514"/>
    </source>
</evidence>
<dbReference type="GO" id="GO:0031090">
    <property type="term" value="C:organelle membrane"/>
    <property type="evidence" value="ECO:0007669"/>
    <property type="project" value="UniProtKB-ARBA"/>
</dbReference>
<protein>
    <recommendedName>
        <fullName evidence="17">RB1-inducible coiled-coil protein 1</fullName>
    </recommendedName>
    <alternativeName>
        <fullName evidence="18">FAK family kinase-interacting protein of 200 kDa</fullName>
    </alternativeName>
</protein>
<evidence type="ECO:0000256" key="20">
    <source>
        <dbReference type="SAM" id="MobiDB-lite"/>
    </source>
</evidence>
<reference evidence="23" key="1">
    <citation type="submission" date="2022-01" db="EMBL/GenBank/DDBJ databases">
        <authorList>
            <person name="King R."/>
        </authorList>
    </citation>
    <scope>NUCLEOTIDE SEQUENCE</scope>
</reference>
<evidence type="ECO:0000256" key="14">
    <source>
        <dbReference type="ARBA" id="ARBA00023242"/>
    </source>
</evidence>
<dbReference type="GO" id="GO:1990316">
    <property type="term" value="C:Atg1/ULK1 kinase complex"/>
    <property type="evidence" value="ECO:0007669"/>
    <property type="project" value="TreeGrafter"/>
</dbReference>
<dbReference type="GO" id="GO:0061723">
    <property type="term" value="P:glycophagy"/>
    <property type="evidence" value="ECO:0007669"/>
    <property type="project" value="TreeGrafter"/>
</dbReference>
<name>A0A9P0GX09_PHACE</name>
<feature type="coiled-coil region" evidence="19">
    <location>
        <begin position="874"/>
        <end position="957"/>
    </location>
</feature>
<evidence type="ECO:0000256" key="3">
    <source>
        <dbReference type="ARBA" id="ARBA00004371"/>
    </source>
</evidence>
<dbReference type="FunFam" id="3.10.20.90:FF:000049">
    <property type="entry name" value="RB1-inducible coiled-coil protein 1 isoform X1"/>
    <property type="match status" value="1"/>
</dbReference>
<organism evidence="23 24">
    <name type="scientific">Phaedon cochleariae</name>
    <name type="common">Mustard beetle</name>
    <dbReference type="NCBI Taxonomy" id="80249"/>
    <lineage>
        <taxon>Eukaryota</taxon>
        <taxon>Metazoa</taxon>
        <taxon>Ecdysozoa</taxon>
        <taxon>Arthropoda</taxon>
        <taxon>Hexapoda</taxon>
        <taxon>Insecta</taxon>
        <taxon>Pterygota</taxon>
        <taxon>Neoptera</taxon>
        <taxon>Endopterygota</taxon>
        <taxon>Coleoptera</taxon>
        <taxon>Polyphaga</taxon>
        <taxon>Cucujiformia</taxon>
        <taxon>Chrysomeloidea</taxon>
        <taxon>Chrysomelidae</taxon>
        <taxon>Chrysomelinae</taxon>
        <taxon>Chrysomelini</taxon>
        <taxon>Phaedon</taxon>
    </lineage>
</organism>
<feature type="compositionally biased region" description="Basic and acidic residues" evidence="20">
    <location>
        <begin position="596"/>
        <end position="605"/>
    </location>
</feature>
<evidence type="ECO:0000313" key="24">
    <source>
        <dbReference type="Proteomes" id="UP001153737"/>
    </source>
</evidence>
<evidence type="ECO:0000259" key="21">
    <source>
        <dbReference type="Pfam" id="PF04108"/>
    </source>
</evidence>
<comment type="subcellular location">
    <subcellularLocation>
        <location evidence="4">Cytoplasm</location>
        <location evidence="4">Cytosol</location>
    </subcellularLocation>
    <subcellularLocation>
        <location evidence="3">Lysosome</location>
    </subcellularLocation>
    <subcellularLocation>
        <location evidence="1">Nucleus</location>
    </subcellularLocation>
    <subcellularLocation>
        <location evidence="2">Preautophagosomal structure</location>
    </subcellularLocation>
</comment>
<dbReference type="InterPro" id="IPR040040">
    <property type="entry name" value="ATG11"/>
</dbReference>
<dbReference type="GO" id="GO:0019901">
    <property type="term" value="F:protein kinase binding"/>
    <property type="evidence" value="ECO:0007669"/>
    <property type="project" value="UniProtKB-ARBA"/>
</dbReference>
<dbReference type="EMBL" id="OU896715">
    <property type="protein sequence ID" value="CAH1183184.1"/>
    <property type="molecule type" value="Genomic_DNA"/>
</dbReference>
<evidence type="ECO:0000256" key="12">
    <source>
        <dbReference type="ARBA" id="ARBA00023163"/>
    </source>
</evidence>
<dbReference type="InterPro" id="IPR019460">
    <property type="entry name" value="Atg11_C"/>
</dbReference>
<dbReference type="GO" id="GO:0034727">
    <property type="term" value="P:piecemeal microautophagy of the nucleus"/>
    <property type="evidence" value="ECO:0007669"/>
    <property type="project" value="TreeGrafter"/>
</dbReference>
<feature type="region of interest" description="Disordered" evidence="20">
    <location>
        <begin position="552"/>
        <end position="577"/>
    </location>
</feature>
<dbReference type="InterPro" id="IPR045326">
    <property type="entry name" value="ATG17-like_dom"/>
</dbReference>
<feature type="region of interest" description="Disordered" evidence="20">
    <location>
        <begin position="213"/>
        <end position="236"/>
    </location>
</feature>
<evidence type="ECO:0000256" key="18">
    <source>
        <dbReference type="ARBA" id="ARBA00080154"/>
    </source>
</evidence>
<dbReference type="GO" id="GO:0008285">
    <property type="term" value="P:negative regulation of cell population proliferation"/>
    <property type="evidence" value="ECO:0007669"/>
    <property type="project" value="UniProtKB-ARBA"/>
</dbReference>
<feature type="domain" description="Autophagy-related protein 11 C-terminal" evidence="22">
    <location>
        <begin position="1150"/>
        <end position="1241"/>
    </location>
</feature>
<evidence type="ECO:0000256" key="9">
    <source>
        <dbReference type="ARBA" id="ARBA00023006"/>
    </source>
</evidence>